<reference evidence="2" key="1">
    <citation type="journal article" date="2017" name="Virus Res.">
        <title>Isolation and characterization of Tarumizu tick virus: a new coltivirus from Haemaphysalis flava ticks in Japan.</title>
        <authorList>
            <person name="Fujita R."/>
            <person name="Ejiri H."/>
            <person name="Lim C.-K."/>
            <person name="Noda S."/>
            <person name="Yamauchi T."/>
            <person name="Watanabe M."/>
            <person name="Kobayashi D."/>
            <person name="Takayama-Ito M."/>
            <person name="Murota K."/>
            <person name="Posadas-Herrera G."/>
            <person name="Minami S."/>
            <person name="Kuwata R."/>
            <person name="Yamaguchi Y."/>
            <person name="Horiya M."/>
            <person name="Katayama Y."/>
            <person name="Shimoda H."/>
            <person name="Saijo M."/>
            <person name="Maeda K."/>
            <person name="Mizutani T."/>
            <person name="Isawa H."/>
            <person name="Sawabe K."/>
        </authorList>
    </citation>
    <scope>NUCLEOTIDE SEQUENCE</scope>
    <source>
        <strain evidence="2">13T117</strain>
    </source>
</reference>
<feature type="region of interest" description="Disordered" evidence="1">
    <location>
        <begin position="378"/>
        <end position="434"/>
    </location>
</feature>
<feature type="region of interest" description="Disordered" evidence="1">
    <location>
        <begin position="319"/>
        <end position="354"/>
    </location>
</feature>
<evidence type="ECO:0000313" key="2">
    <source>
        <dbReference type="EMBL" id="BBA54732.1"/>
    </source>
</evidence>
<organism evidence="2">
    <name type="scientific">Tarumizu tick virus</name>
    <dbReference type="NCBI Taxonomy" id="2014339"/>
    <lineage>
        <taxon>Viruses</taxon>
        <taxon>Riboviria</taxon>
        <taxon>Orthornavirae</taxon>
        <taxon>Duplornaviricota</taxon>
        <taxon>Resentoviricetes</taxon>
        <taxon>Reovirales</taxon>
        <taxon>Spinareoviridae</taxon>
        <taxon>Coltivirus</taxon>
        <taxon>Coltivirus tarumizuense</taxon>
        <taxon>Tarumizu coltivirus</taxon>
    </lineage>
</organism>
<protein>
    <submittedName>
        <fullName evidence="2">VP10</fullName>
    </submittedName>
</protein>
<gene>
    <name evidence="2" type="primary">VP10</name>
</gene>
<name>A0A292G394_9REOV</name>
<evidence type="ECO:0000256" key="1">
    <source>
        <dbReference type="SAM" id="MobiDB-lite"/>
    </source>
</evidence>
<accession>A0A292G394</accession>
<proteinExistence type="predicted"/>
<feature type="compositionally biased region" description="Polar residues" evidence="1">
    <location>
        <begin position="320"/>
        <end position="329"/>
    </location>
</feature>
<sequence>MAPPYLIDSVLVDAFKRANISSRIVSAFEAVVPFQTQVRQGRIVIIDEKDISQLLKQKHSAHVRFARVKQSVNYGDLKTYLSKDDTGSYLEEQGILPILENFIASQVKRVENVPASVDNATSGSLGQVYTGPNMIGMMLGGTGADGERSLMARQLEWIKQARVWSNGSLEDFLLSCPGLTTRPDHLIPVMAGANLIGVQEGSKIMIYKMDVDPKLPKTAFPGTQIVEKEEGERIERLRSSGVKGWVSVNMSKQAAGVRSGAYLTGLWLACAYIPNSLYFHLNSGTISMAEQEEEVCGLKASDDEDSGSEAGSIVEEAHTASLSDWGESNSKLKADTSTHVPPRSASPMYSDPKTRVTELPFTPVEFVRETTVGLINERGSREPAKSSPGVQSGVYVPPALRMSNLPPKDQRVRQVRSASVPPVPPISSPLSLIPQDEMRQDGNGHRAVSNGSRMALGPVGREHLTSNDFTLLQILLSSLPHVSDPDLSDVMRANIIDILTTPSC</sequence>
<dbReference type="EMBL" id="LC275153">
    <property type="protein sequence ID" value="BBA54732.1"/>
    <property type="molecule type" value="Genomic_RNA"/>
</dbReference>